<keyword evidence="1" id="KW-0472">Membrane</keyword>
<feature type="transmembrane region" description="Helical" evidence="1">
    <location>
        <begin position="12"/>
        <end position="30"/>
    </location>
</feature>
<evidence type="ECO:0000313" key="3">
    <source>
        <dbReference type="EMBL" id="BAH51383.1"/>
    </source>
</evidence>
<dbReference type="Pfam" id="PF07331">
    <property type="entry name" value="TctB"/>
    <property type="match status" value="1"/>
</dbReference>
<dbReference type="InterPro" id="IPR009936">
    <property type="entry name" value="DUF1468"/>
</dbReference>
<feature type="transmembrane region" description="Helical" evidence="1">
    <location>
        <begin position="42"/>
        <end position="62"/>
    </location>
</feature>
<name>C1B6T0_RHOOB</name>
<keyword evidence="1" id="KW-1133">Transmembrane helix</keyword>
<feature type="domain" description="DUF1468" evidence="2">
    <location>
        <begin position="18"/>
        <end position="145"/>
    </location>
</feature>
<feature type="transmembrane region" description="Helical" evidence="1">
    <location>
        <begin position="121"/>
        <end position="140"/>
    </location>
</feature>
<organism evidence="3 4">
    <name type="scientific">Rhodococcus opacus (strain B4)</name>
    <dbReference type="NCBI Taxonomy" id="632772"/>
    <lineage>
        <taxon>Bacteria</taxon>
        <taxon>Bacillati</taxon>
        <taxon>Actinomycetota</taxon>
        <taxon>Actinomycetes</taxon>
        <taxon>Mycobacteriales</taxon>
        <taxon>Nocardiaceae</taxon>
        <taxon>Rhodococcus</taxon>
    </lineage>
</organism>
<keyword evidence="1" id="KW-0812">Transmembrane</keyword>
<evidence type="ECO:0000259" key="2">
    <source>
        <dbReference type="Pfam" id="PF07331"/>
    </source>
</evidence>
<accession>C1B6T0</accession>
<evidence type="ECO:0000256" key="1">
    <source>
        <dbReference type="SAM" id="Phobius"/>
    </source>
</evidence>
<dbReference type="STRING" id="632772.ROP_31360"/>
<evidence type="ECO:0000313" key="4">
    <source>
        <dbReference type="Proteomes" id="UP000002212"/>
    </source>
</evidence>
<sequence length="152" mass="15793">MTKDLFGLKASLFVHSGVTLLGVIAIWLAIDLGVGTLGTPGPGLWPLAAGALMTAAGVATIVQTALGERVESLRGSARPAFGVALAILFVLLFSFVSVIVALIAVFALWTRLLGKLPWRSVVIWTVLGTAALYLLFGVLISTPFPAPLTAIP</sequence>
<proteinExistence type="predicted"/>
<dbReference type="Proteomes" id="UP000002212">
    <property type="component" value="Chromosome"/>
</dbReference>
<gene>
    <name evidence="3" type="ordered locus">ROP_31360</name>
</gene>
<dbReference type="HOGENOM" id="CLU_1474103_0_0_11"/>
<dbReference type="AlphaFoldDB" id="C1B6T0"/>
<reference evidence="3 4" key="1">
    <citation type="submission" date="2009-03" db="EMBL/GenBank/DDBJ databases">
        <title>Comparison of the complete genome sequences of Rhodococcus erythropolis PR4 and Rhodococcus opacus B4.</title>
        <authorList>
            <person name="Takarada H."/>
            <person name="Sekine M."/>
            <person name="Hosoyama A."/>
            <person name="Yamada R."/>
            <person name="Fujisawa T."/>
            <person name="Omata S."/>
            <person name="Shimizu A."/>
            <person name="Tsukatani N."/>
            <person name="Tanikawa S."/>
            <person name="Fujita N."/>
            <person name="Harayama S."/>
        </authorList>
    </citation>
    <scope>NUCLEOTIDE SEQUENCE [LARGE SCALE GENOMIC DNA]</scope>
    <source>
        <strain evidence="3 4">B4</strain>
    </source>
</reference>
<dbReference type="EMBL" id="AP011115">
    <property type="protein sequence ID" value="BAH51383.1"/>
    <property type="molecule type" value="Genomic_DNA"/>
</dbReference>
<feature type="transmembrane region" description="Helical" evidence="1">
    <location>
        <begin position="83"/>
        <end position="109"/>
    </location>
</feature>
<dbReference type="KEGG" id="rop:ROP_31360"/>
<protein>
    <submittedName>
        <fullName evidence="3">Hypothetical membrane protein</fullName>
    </submittedName>
</protein>
<dbReference type="PATRIC" id="fig|632772.20.peg.3283"/>